<dbReference type="EMBL" id="CASHSV030000206">
    <property type="protein sequence ID" value="CAJ2654607.1"/>
    <property type="molecule type" value="Genomic_DNA"/>
</dbReference>
<accession>A0ACB0KBF1</accession>
<evidence type="ECO:0000313" key="1">
    <source>
        <dbReference type="EMBL" id="CAJ2654607.1"/>
    </source>
</evidence>
<dbReference type="Proteomes" id="UP001177021">
    <property type="component" value="Unassembled WGS sequence"/>
</dbReference>
<reference evidence="1" key="1">
    <citation type="submission" date="2023-10" db="EMBL/GenBank/DDBJ databases">
        <authorList>
            <person name="Rodriguez Cubillos JULIANA M."/>
            <person name="De Vega J."/>
        </authorList>
    </citation>
    <scope>NUCLEOTIDE SEQUENCE</scope>
</reference>
<gene>
    <name evidence="1" type="ORF">MILVUS5_LOCUS21716</name>
</gene>
<proteinExistence type="predicted"/>
<organism evidence="1 2">
    <name type="scientific">Trifolium pratense</name>
    <name type="common">Red clover</name>
    <dbReference type="NCBI Taxonomy" id="57577"/>
    <lineage>
        <taxon>Eukaryota</taxon>
        <taxon>Viridiplantae</taxon>
        <taxon>Streptophyta</taxon>
        <taxon>Embryophyta</taxon>
        <taxon>Tracheophyta</taxon>
        <taxon>Spermatophyta</taxon>
        <taxon>Magnoliopsida</taxon>
        <taxon>eudicotyledons</taxon>
        <taxon>Gunneridae</taxon>
        <taxon>Pentapetalae</taxon>
        <taxon>rosids</taxon>
        <taxon>fabids</taxon>
        <taxon>Fabales</taxon>
        <taxon>Fabaceae</taxon>
        <taxon>Papilionoideae</taxon>
        <taxon>50 kb inversion clade</taxon>
        <taxon>NPAAA clade</taxon>
        <taxon>Hologalegina</taxon>
        <taxon>IRL clade</taxon>
        <taxon>Trifolieae</taxon>
        <taxon>Trifolium</taxon>
    </lineage>
</organism>
<protein>
    <submittedName>
        <fullName evidence="1">Uncharacterized protein</fullName>
    </submittedName>
</protein>
<name>A0ACB0KBF1_TRIPR</name>
<comment type="caution">
    <text evidence="1">The sequence shown here is derived from an EMBL/GenBank/DDBJ whole genome shotgun (WGS) entry which is preliminary data.</text>
</comment>
<evidence type="ECO:0000313" key="2">
    <source>
        <dbReference type="Proteomes" id="UP001177021"/>
    </source>
</evidence>
<sequence>MWSCNVGNNNNNVNESKENERRSLKVEVAKVHHHHHDDHHLLDHHHHYHLLDHHHQDHPRSPPRLPPHSQSPPLPPSRSPPPAPSPPSFDEFLFVQTWPPAFCKVRNTRCINPVPNEFKIHGLWPNKKNSNLEDCTVGEDFDSTKIKKLRRQLELAWPSLKNGFPGDVIGENNKFWSEEWKKHGKCSMIGLTNYFKLALKIYNDINPNLIYILKKAGIKPLLKGVDREIISNAIRAHLNVIPQIRCVLIDNLYYLYEIRVCLTATMKPKFKDCQLE</sequence>
<keyword evidence="2" id="KW-1185">Reference proteome</keyword>